<name>A0A521EAK0_9ACTN</name>
<protein>
    <submittedName>
        <fullName evidence="2">Helix-turn-helix domain-containing protein</fullName>
    </submittedName>
</protein>
<evidence type="ECO:0000313" key="3">
    <source>
        <dbReference type="Proteomes" id="UP000317484"/>
    </source>
</evidence>
<dbReference type="Proteomes" id="UP000317484">
    <property type="component" value="Unassembled WGS sequence"/>
</dbReference>
<dbReference type="InterPro" id="IPR001387">
    <property type="entry name" value="Cro/C1-type_HTH"/>
</dbReference>
<reference evidence="2 3" key="1">
    <citation type="submission" date="2017-05" db="EMBL/GenBank/DDBJ databases">
        <authorList>
            <person name="Varghese N."/>
            <person name="Submissions S."/>
        </authorList>
    </citation>
    <scope>NUCLEOTIDE SEQUENCE [LARGE SCALE GENOMIC DNA]</scope>
    <source>
        <strain evidence="2 3">DSM 46834</strain>
    </source>
</reference>
<proteinExistence type="predicted"/>
<dbReference type="CDD" id="cd00093">
    <property type="entry name" value="HTH_XRE"/>
    <property type="match status" value="1"/>
</dbReference>
<dbReference type="Pfam" id="PF17765">
    <property type="entry name" value="MLTR_LBD"/>
    <property type="match status" value="1"/>
</dbReference>
<dbReference type="Pfam" id="PF13560">
    <property type="entry name" value="HTH_31"/>
    <property type="match status" value="1"/>
</dbReference>
<dbReference type="EMBL" id="FXTJ01000004">
    <property type="protein sequence ID" value="SMO80481.1"/>
    <property type="molecule type" value="Genomic_DNA"/>
</dbReference>
<evidence type="ECO:0000259" key="1">
    <source>
        <dbReference type="PROSITE" id="PS50943"/>
    </source>
</evidence>
<feature type="domain" description="HTH cro/C1-type" evidence="1">
    <location>
        <begin position="34"/>
        <end position="86"/>
    </location>
</feature>
<accession>A0A521EAK0</accession>
<dbReference type="Gene3D" id="1.10.260.40">
    <property type="entry name" value="lambda repressor-like DNA-binding domains"/>
    <property type="match status" value="1"/>
</dbReference>
<sequence length="293" mass="32299">MDADQLRAEVRDFLVTRRGRITPAEAGLPVHGGLRRVPGLRREELAMLAGLSVEYYSRLERGGLRGVSEAVLESLARALRLSEAERAHLYDLARAANASAGGRRPVVPQQIRPGVQRILDSMTAPALVSNARMDYLAANRLGRALYAPLFDSPVGTNAARFLLLDPRGADFYPDWDRAVDDVVALMRTEVGRSPFDKVLTDLIGELSTRSETFRARWARHDVRLHLTGTKRLRHPVVGDLDLRFETMELPADPGLALLLYTAEPGSASEQALTFLASWADTRDRSAPAPDGVR</sequence>
<evidence type="ECO:0000313" key="2">
    <source>
        <dbReference type="EMBL" id="SMO80481.1"/>
    </source>
</evidence>
<dbReference type="Gene3D" id="3.30.450.180">
    <property type="match status" value="1"/>
</dbReference>
<dbReference type="InterPro" id="IPR010982">
    <property type="entry name" value="Lambda_DNA-bd_dom_sf"/>
</dbReference>
<dbReference type="RefSeq" id="WP_142458937.1">
    <property type="nucleotide sequence ID" value="NZ_FXTJ01000004.1"/>
</dbReference>
<dbReference type="SMART" id="SM00530">
    <property type="entry name" value="HTH_XRE"/>
    <property type="match status" value="1"/>
</dbReference>
<dbReference type="InterPro" id="IPR041413">
    <property type="entry name" value="MLTR_LBD"/>
</dbReference>
<organism evidence="2 3">
    <name type="scientific">Geodermatophilus aquaeductus</name>
    <dbReference type="NCBI Taxonomy" id="1564161"/>
    <lineage>
        <taxon>Bacteria</taxon>
        <taxon>Bacillati</taxon>
        <taxon>Actinomycetota</taxon>
        <taxon>Actinomycetes</taxon>
        <taxon>Geodermatophilales</taxon>
        <taxon>Geodermatophilaceae</taxon>
        <taxon>Geodermatophilus</taxon>
    </lineage>
</organism>
<dbReference type="PROSITE" id="PS50943">
    <property type="entry name" value="HTH_CROC1"/>
    <property type="match status" value="1"/>
</dbReference>
<keyword evidence="3" id="KW-1185">Reference proteome</keyword>
<dbReference type="PANTHER" id="PTHR35010">
    <property type="entry name" value="BLL4672 PROTEIN-RELATED"/>
    <property type="match status" value="1"/>
</dbReference>
<dbReference type="PANTHER" id="PTHR35010:SF2">
    <property type="entry name" value="BLL4672 PROTEIN"/>
    <property type="match status" value="1"/>
</dbReference>
<dbReference type="AlphaFoldDB" id="A0A521EAK0"/>
<dbReference type="SUPFAM" id="SSF47413">
    <property type="entry name" value="lambda repressor-like DNA-binding domains"/>
    <property type="match status" value="1"/>
</dbReference>
<dbReference type="GO" id="GO:0003677">
    <property type="term" value="F:DNA binding"/>
    <property type="evidence" value="ECO:0007669"/>
    <property type="project" value="InterPro"/>
</dbReference>
<gene>
    <name evidence="2" type="ORF">SAMN06273567_104358</name>
</gene>